<proteinExistence type="predicted"/>
<dbReference type="PROSITE" id="PS50262">
    <property type="entry name" value="G_PROTEIN_RECEP_F1_2"/>
    <property type="match status" value="1"/>
</dbReference>
<keyword evidence="7" id="KW-0807">Transducer</keyword>
<comment type="subcellular location">
    <subcellularLocation>
        <location evidence="1">Membrane</location>
        <topology evidence="1">Multi-pass membrane protein</topology>
    </subcellularLocation>
</comment>
<dbReference type="Pfam" id="PF00001">
    <property type="entry name" value="7tm_1"/>
    <property type="match status" value="1"/>
</dbReference>
<keyword evidence="5 8" id="KW-0472">Membrane</keyword>
<organism evidence="10 11">
    <name type="scientific">Pomacea canaliculata</name>
    <name type="common">Golden apple snail</name>
    <dbReference type="NCBI Taxonomy" id="400727"/>
    <lineage>
        <taxon>Eukaryota</taxon>
        <taxon>Metazoa</taxon>
        <taxon>Spiralia</taxon>
        <taxon>Lophotrochozoa</taxon>
        <taxon>Mollusca</taxon>
        <taxon>Gastropoda</taxon>
        <taxon>Caenogastropoda</taxon>
        <taxon>Architaenioglossa</taxon>
        <taxon>Ampullarioidea</taxon>
        <taxon>Ampullariidae</taxon>
        <taxon>Pomacea</taxon>
    </lineage>
</organism>
<keyword evidence="11" id="KW-1185">Reference proteome</keyword>
<dbReference type="AlphaFoldDB" id="A0A2T7P5Y6"/>
<dbReference type="SUPFAM" id="SSF81321">
    <property type="entry name" value="Family A G protein-coupled receptor-like"/>
    <property type="match status" value="2"/>
</dbReference>
<name>A0A2T7P5Y6_POMCA</name>
<feature type="transmembrane region" description="Helical" evidence="8">
    <location>
        <begin position="301"/>
        <end position="326"/>
    </location>
</feature>
<feature type="transmembrane region" description="Helical" evidence="8">
    <location>
        <begin position="332"/>
        <end position="355"/>
    </location>
</feature>
<feature type="domain" description="G-protein coupled receptors family 1 profile" evidence="9">
    <location>
        <begin position="44"/>
        <end position="351"/>
    </location>
</feature>
<feature type="transmembrane region" description="Helical" evidence="8">
    <location>
        <begin position="200"/>
        <end position="222"/>
    </location>
</feature>
<feature type="transmembrane region" description="Helical" evidence="8">
    <location>
        <begin position="77"/>
        <end position="95"/>
    </location>
</feature>
<dbReference type="InterPro" id="IPR000276">
    <property type="entry name" value="GPCR_Rhodpsn"/>
</dbReference>
<evidence type="ECO:0000256" key="2">
    <source>
        <dbReference type="ARBA" id="ARBA00022692"/>
    </source>
</evidence>
<gene>
    <name evidence="10" type="ORF">C0Q70_11411</name>
</gene>
<accession>A0A2T7P5Y6</accession>
<dbReference type="OMA" id="NEECEMQ"/>
<evidence type="ECO:0000256" key="3">
    <source>
        <dbReference type="ARBA" id="ARBA00022989"/>
    </source>
</evidence>
<feature type="transmembrane region" description="Helical" evidence="8">
    <location>
        <begin position="151"/>
        <end position="177"/>
    </location>
</feature>
<dbReference type="InterPro" id="IPR017452">
    <property type="entry name" value="GPCR_Rhodpsn_7TM"/>
</dbReference>
<dbReference type="CDD" id="cd00637">
    <property type="entry name" value="7tm_classA_rhodopsin-like"/>
    <property type="match status" value="1"/>
</dbReference>
<dbReference type="EMBL" id="PZQS01000006">
    <property type="protein sequence ID" value="PVD28816.1"/>
    <property type="molecule type" value="Genomic_DNA"/>
</dbReference>
<reference evidence="10 11" key="1">
    <citation type="submission" date="2018-04" db="EMBL/GenBank/DDBJ databases">
        <title>The genome of golden apple snail Pomacea canaliculata provides insight into stress tolerance and invasive adaptation.</title>
        <authorList>
            <person name="Liu C."/>
            <person name="Liu B."/>
            <person name="Ren Y."/>
            <person name="Zhang Y."/>
            <person name="Wang H."/>
            <person name="Li S."/>
            <person name="Jiang F."/>
            <person name="Yin L."/>
            <person name="Zhang G."/>
            <person name="Qian W."/>
            <person name="Fan W."/>
        </authorList>
    </citation>
    <scope>NUCLEOTIDE SEQUENCE [LARGE SCALE GENOMIC DNA]</scope>
    <source>
        <strain evidence="10">SZHN2017</strain>
        <tissue evidence="10">Muscle</tissue>
    </source>
</reference>
<sequence length="458" mass="51170">MKIGYPLLEKLELSTPRNASIYRDATAHVEGAVLLTVAVLGGMGNLFLLVTTATCLRVRTTSCAFLSHHCLLDTIKSLFCVPFAAALLLGIDIPYCNVLGASYIFLMTLTAYNLLAIHINEEFQQSGHHEDTSENNEESNGQQTHHSGASYSFCCISFGIFMIWFTTILLHLGVAFLPSSAEFSYNIGNCVFNYGTPKNYVIHILWTLLVTVALATAIISFAKLYCRLRAHMHSEQWTMLHTSISHELHPDSQEASSENPHGSHIHHDREANNEELHYEFAEGMDQTAVQQMQLCLRRVMLMLLMAVSFLVFWYPLFLLTIIDVHYHQPPQVYRACMIFAWSHPITTPIFCAIICSDINSSHKLAKAAYTNAIPLKESSSFSSSPFAHDEARQRINQKYKMYEMGFANENFSSSNHGSPGLLHNIGKQSTSSCPAADSETPTTCHSCPEQSSIQTLIM</sequence>
<feature type="transmembrane region" description="Helical" evidence="8">
    <location>
        <begin position="32"/>
        <end position="56"/>
    </location>
</feature>
<dbReference type="Proteomes" id="UP000245119">
    <property type="component" value="Linkage Group LG6"/>
</dbReference>
<keyword evidence="6" id="KW-0675">Receptor</keyword>
<evidence type="ECO:0000256" key="8">
    <source>
        <dbReference type="SAM" id="Phobius"/>
    </source>
</evidence>
<dbReference type="GO" id="GO:0004930">
    <property type="term" value="F:G protein-coupled receptor activity"/>
    <property type="evidence" value="ECO:0007669"/>
    <property type="project" value="UniProtKB-KW"/>
</dbReference>
<keyword evidence="4" id="KW-0297">G-protein coupled receptor</keyword>
<dbReference type="GO" id="GO:0016020">
    <property type="term" value="C:membrane"/>
    <property type="evidence" value="ECO:0007669"/>
    <property type="project" value="UniProtKB-SubCell"/>
</dbReference>
<evidence type="ECO:0000256" key="1">
    <source>
        <dbReference type="ARBA" id="ARBA00004141"/>
    </source>
</evidence>
<evidence type="ECO:0000256" key="7">
    <source>
        <dbReference type="ARBA" id="ARBA00023224"/>
    </source>
</evidence>
<evidence type="ECO:0000313" key="11">
    <source>
        <dbReference type="Proteomes" id="UP000245119"/>
    </source>
</evidence>
<evidence type="ECO:0000256" key="4">
    <source>
        <dbReference type="ARBA" id="ARBA00023040"/>
    </source>
</evidence>
<keyword evidence="2 8" id="KW-0812">Transmembrane</keyword>
<dbReference type="Gene3D" id="1.20.1070.10">
    <property type="entry name" value="Rhodopsin 7-helix transmembrane proteins"/>
    <property type="match status" value="1"/>
</dbReference>
<evidence type="ECO:0000256" key="5">
    <source>
        <dbReference type="ARBA" id="ARBA00023136"/>
    </source>
</evidence>
<evidence type="ECO:0000256" key="6">
    <source>
        <dbReference type="ARBA" id="ARBA00023170"/>
    </source>
</evidence>
<comment type="caution">
    <text evidence="10">The sequence shown here is derived from an EMBL/GenBank/DDBJ whole genome shotgun (WGS) entry which is preliminary data.</text>
</comment>
<dbReference type="InterPro" id="IPR050125">
    <property type="entry name" value="GPCR_opsins"/>
</dbReference>
<keyword evidence="3 8" id="KW-1133">Transmembrane helix</keyword>
<protein>
    <recommendedName>
        <fullName evidence="9">G-protein coupled receptors family 1 profile domain-containing protein</fullName>
    </recommendedName>
</protein>
<dbReference type="PANTHER" id="PTHR24240">
    <property type="entry name" value="OPSIN"/>
    <property type="match status" value="1"/>
</dbReference>
<evidence type="ECO:0000259" key="9">
    <source>
        <dbReference type="PROSITE" id="PS50262"/>
    </source>
</evidence>
<evidence type="ECO:0000313" key="10">
    <source>
        <dbReference type="EMBL" id="PVD28816.1"/>
    </source>
</evidence>